<name>A0A103Y3P6_CYNCS</name>
<evidence type="ECO:0000259" key="2">
    <source>
        <dbReference type="Pfam" id="PF04784"/>
    </source>
</evidence>
<dbReference type="Pfam" id="PF04784">
    <property type="entry name" value="DUF547"/>
    <property type="match status" value="1"/>
</dbReference>
<comment type="caution">
    <text evidence="4">The sequence shown here is derived from an EMBL/GenBank/DDBJ whole genome shotgun (WGS) entry which is preliminary data.</text>
</comment>
<dbReference type="InterPro" id="IPR025757">
    <property type="entry name" value="MIP1_Leuzipper"/>
</dbReference>
<dbReference type="Pfam" id="PF14389">
    <property type="entry name" value="Lzipper-MIP1"/>
    <property type="match status" value="1"/>
</dbReference>
<organism evidence="4 5">
    <name type="scientific">Cynara cardunculus var. scolymus</name>
    <name type="common">Globe artichoke</name>
    <name type="synonym">Cynara scolymus</name>
    <dbReference type="NCBI Taxonomy" id="59895"/>
    <lineage>
        <taxon>Eukaryota</taxon>
        <taxon>Viridiplantae</taxon>
        <taxon>Streptophyta</taxon>
        <taxon>Embryophyta</taxon>
        <taxon>Tracheophyta</taxon>
        <taxon>Spermatophyta</taxon>
        <taxon>Magnoliopsida</taxon>
        <taxon>eudicotyledons</taxon>
        <taxon>Gunneridae</taxon>
        <taxon>Pentapetalae</taxon>
        <taxon>asterids</taxon>
        <taxon>campanulids</taxon>
        <taxon>Asterales</taxon>
        <taxon>Asteraceae</taxon>
        <taxon>Carduoideae</taxon>
        <taxon>Cardueae</taxon>
        <taxon>Carduinae</taxon>
        <taxon>Cynara</taxon>
    </lineage>
</organism>
<feature type="region of interest" description="Disordered" evidence="1">
    <location>
        <begin position="1"/>
        <end position="38"/>
    </location>
</feature>
<sequence length="426" mass="48217">MEFNSSKHKRAKSDLARKRIHEDKNPILNAPQPPKTVTEQVKICEEPHQRRVESIEVKTSLKEESSKDLIKEISLLEFEVKHLEKYLLSLYRKTFQKKEPSLSATDTKSILKEQQSSLVNSSSFMPARASTDNPPKDFGPILESQPMEDSYVNRSHSSLSYRTPPIYMAVNQAVESYHSLPLGMLEHAKDDCSSVSLAEHLGGCIPDNIPMSANRLSEEMIKCISSIYGQIADPPLFNHDFPSSPLSFPSPPSDSSPRDQFSMWSPHCEGSMEFGESYFTTVEVQEQIDPRTLKHEEKLAFWINIHNALVMHAAYNIGGHNISVGDIQNTILGCRPPHPGQWFQSLLFPSPKYKSRDVRKAYAMKHSQPLVYFALCSGSLSDPMVHKSEPSPKSFKQIRKGKSTKKIEWVAHDFGFRYLLSPDLAK</sequence>
<evidence type="ECO:0000256" key="1">
    <source>
        <dbReference type="SAM" id="MobiDB-lite"/>
    </source>
</evidence>
<dbReference type="OMA" id="PGQWFQS"/>
<feature type="compositionally biased region" description="Basic residues" evidence="1">
    <location>
        <begin position="1"/>
        <end position="11"/>
    </location>
</feature>
<feature type="domain" description="DUF547" evidence="2">
    <location>
        <begin position="291"/>
        <end position="386"/>
    </location>
</feature>
<dbReference type="PANTHER" id="PTHR23054:SF83">
    <property type="entry name" value="TERNARY COMPLEX FACTOR MIP1, LEUCINE-ZIPPER-RELATED"/>
    <property type="match status" value="1"/>
</dbReference>
<evidence type="ECO:0000259" key="3">
    <source>
        <dbReference type="Pfam" id="PF14389"/>
    </source>
</evidence>
<dbReference type="EMBL" id="LEKV01002669">
    <property type="protein sequence ID" value="KVI01964.1"/>
    <property type="molecule type" value="Genomic_DNA"/>
</dbReference>
<keyword evidence="5" id="KW-1185">Reference proteome</keyword>
<reference evidence="4 5" key="1">
    <citation type="journal article" date="2016" name="Sci. Rep.">
        <title>The genome sequence of the outbreeding globe artichoke constructed de novo incorporating a phase-aware low-pass sequencing strategy of F1 progeny.</title>
        <authorList>
            <person name="Scaglione D."/>
            <person name="Reyes-Chin-Wo S."/>
            <person name="Acquadro A."/>
            <person name="Froenicke L."/>
            <person name="Portis E."/>
            <person name="Beitel C."/>
            <person name="Tirone M."/>
            <person name="Mauro R."/>
            <person name="Lo Monaco A."/>
            <person name="Mauromicale G."/>
            <person name="Faccioli P."/>
            <person name="Cattivelli L."/>
            <person name="Rieseberg L."/>
            <person name="Michelmore R."/>
            <person name="Lanteri S."/>
        </authorList>
    </citation>
    <scope>NUCLEOTIDE SEQUENCE [LARGE SCALE GENOMIC DNA]</scope>
    <source>
        <strain evidence="4">2C</strain>
    </source>
</reference>
<protein>
    <recommendedName>
        <fullName evidence="6">DUF547 domain-containing protein</fullName>
    </recommendedName>
</protein>
<accession>A0A103Y3P6</accession>
<dbReference type="Gramene" id="KVI01964">
    <property type="protein sequence ID" value="KVI01964"/>
    <property type="gene ID" value="Ccrd_019747"/>
</dbReference>
<evidence type="ECO:0008006" key="6">
    <source>
        <dbReference type="Google" id="ProtNLM"/>
    </source>
</evidence>
<proteinExistence type="predicted"/>
<evidence type="ECO:0000313" key="4">
    <source>
        <dbReference type="EMBL" id="KVI01964.1"/>
    </source>
</evidence>
<feature type="domain" description="Ternary complex factor MIP1 leucine-zipper" evidence="3">
    <location>
        <begin position="53"/>
        <end position="97"/>
    </location>
</feature>
<dbReference type="InterPro" id="IPR006869">
    <property type="entry name" value="DUF547"/>
</dbReference>
<evidence type="ECO:0000313" key="5">
    <source>
        <dbReference type="Proteomes" id="UP000243975"/>
    </source>
</evidence>
<dbReference type="Proteomes" id="UP000243975">
    <property type="component" value="Unassembled WGS sequence"/>
</dbReference>
<gene>
    <name evidence="4" type="ORF">Ccrd_019747</name>
</gene>
<feature type="compositionally biased region" description="Basic and acidic residues" evidence="1">
    <location>
        <begin position="12"/>
        <end position="25"/>
    </location>
</feature>
<dbReference type="PANTHER" id="PTHR23054">
    <property type="entry name" value="TERNARY COMPLEX FACTOR MIP1, LEUCINE-ZIPPER-RELATED"/>
    <property type="match status" value="1"/>
</dbReference>
<dbReference type="AlphaFoldDB" id="A0A103Y3P6"/>